<evidence type="ECO:0000313" key="8">
    <source>
        <dbReference type="Proteomes" id="UP000243342"/>
    </source>
</evidence>
<name>A0A1J7BGL2_9ACTN</name>
<evidence type="ECO:0000256" key="6">
    <source>
        <dbReference type="HAMAP-Rule" id="MF_02207"/>
    </source>
</evidence>
<feature type="binding site" evidence="6">
    <location>
        <begin position="158"/>
        <end position="160"/>
    </location>
    <ligand>
        <name>ATP</name>
        <dbReference type="ChEBI" id="CHEBI:30616"/>
    </ligand>
</feature>
<dbReference type="RefSeq" id="WP_071656321.1">
    <property type="nucleotide sequence ID" value="NZ_MLCF01000043.1"/>
</dbReference>
<dbReference type="OrthoDB" id="9768127at2"/>
<dbReference type="InterPro" id="IPR056546">
    <property type="entry name" value="MreB_MamK-like"/>
</dbReference>
<dbReference type="Gene3D" id="3.30.420.40">
    <property type="match status" value="3"/>
</dbReference>
<dbReference type="PANTHER" id="PTHR42749">
    <property type="entry name" value="CELL SHAPE-DETERMINING PROTEIN MREB"/>
    <property type="match status" value="1"/>
</dbReference>
<dbReference type="SUPFAM" id="SSF53067">
    <property type="entry name" value="Actin-like ATPase domain"/>
    <property type="match status" value="2"/>
</dbReference>
<proteinExistence type="inferred from homology"/>
<dbReference type="Proteomes" id="UP000243342">
    <property type="component" value="Unassembled WGS sequence"/>
</dbReference>
<dbReference type="GO" id="GO:0005524">
    <property type="term" value="F:ATP binding"/>
    <property type="evidence" value="ECO:0007669"/>
    <property type="project" value="UniProtKB-KW"/>
</dbReference>
<dbReference type="InterPro" id="IPR004753">
    <property type="entry name" value="MreB"/>
</dbReference>
<dbReference type="InterPro" id="IPR043129">
    <property type="entry name" value="ATPase_NBD"/>
</dbReference>
<dbReference type="PANTHER" id="PTHR42749:SF1">
    <property type="entry name" value="CELL SHAPE-DETERMINING PROTEIN MREB"/>
    <property type="match status" value="1"/>
</dbReference>
<comment type="caution">
    <text evidence="6">Lacks conserved residue(s) required for the propagation of feature annotation.</text>
</comment>
<feature type="binding site" evidence="6">
    <location>
        <begin position="206"/>
        <end position="209"/>
    </location>
    <ligand>
        <name>ATP</name>
        <dbReference type="ChEBI" id="CHEBI:30616"/>
    </ligand>
</feature>
<dbReference type="GO" id="GO:0000902">
    <property type="term" value="P:cell morphogenesis"/>
    <property type="evidence" value="ECO:0007669"/>
    <property type="project" value="InterPro"/>
</dbReference>
<dbReference type="NCBIfam" id="NF010539">
    <property type="entry name" value="PRK13927.1"/>
    <property type="match status" value="1"/>
</dbReference>
<dbReference type="HAMAP" id="MF_02207">
    <property type="entry name" value="MreB"/>
    <property type="match status" value="1"/>
</dbReference>
<dbReference type="NCBIfam" id="TIGR00904">
    <property type="entry name" value="mreB"/>
    <property type="match status" value="1"/>
</dbReference>
<keyword evidence="8" id="KW-1185">Reference proteome</keyword>
<dbReference type="GO" id="GO:0008360">
    <property type="term" value="P:regulation of cell shape"/>
    <property type="evidence" value="ECO:0007669"/>
    <property type="project" value="UniProtKB-UniRule"/>
</dbReference>
<gene>
    <name evidence="6" type="primary">mreB</name>
    <name evidence="7" type="ORF">BIV57_09150</name>
</gene>
<comment type="similarity">
    <text evidence="5 6">Belongs to the FtsA/MreB family.</text>
</comment>
<evidence type="ECO:0000256" key="5">
    <source>
        <dbReference type="ARBA" id="ARBA00023458"/>
    </source>
</evidence>
<accession>A0A1J7BGL2</accession>
<organism evidence="7 8">
    <name type="scientific">Mangrovactinospora gilvigrisea</name>
    <dbReference type="NCBI Taxonomy" id="1428644"/>
    <lineage>
        <taxon>Bacteria</taxon>
        <taxon>Bacillati</taxon>
        <taxon>Actinomycetota</taxon>
        <taxon>Actinomycetes</taxon>
        <taxon>Kitasatosporales</taxon>
        <taxon>Streptomycetaceae</taxon>
        <taxon>Mangrovactinospora</taxon>
    </lineage>
</organism>
<feature type="binding site" evidence="6">
    <location>
        <begin position="14"/>
        <end position="16"/>
    </location>
    <ligand>
        <name>ATP</name>
        <dbReference type="ChEBI" id="CHEBI:30616"/>
    </ligand>
</feature>
<reference evidence="7 8" key="1">
    <citation type="submission" date="2016-10" db="EMBL/GenBank/DDBJ databases">
        <title>Genome sequence of Streptomyces gilvigriseus MUSC 26.</title>
        <authorList>
            <person name="Lee L.-H."/>
            <person name="Ser H.-L."/>
        </authorList>
    </citation>
    <scope>NUCLEOTIDE SEQUENCE [LARGE SCALE GENOMIC DNA]</scope>
    <source>
        <strain evidence="7 8">MUSC 26</strain>
    </source>
</reference>
<keyword evidence="2 6" id="KW-0547">Nucleotide-binding</keyword>
<evidence type="ECO:0000256" key="4">
    <source>
        <dbReference type="ARBA" id="ARBA00022960"/>
    </source>
</evidence>
<keyword evidence="1 6" id="KW-0963">Cytoplasm</keyword>
<evidence type="ECO:0000256" key="3">
    <source>
        <dbReference type="ARBA" id="ARBA00022840"/>
    </source>
</evidence>
<sequence>MSFIGRDMAVDLGTANTLVYVRGRGIVLNEPSVVAINTNTGGILAVGAEAKKMIGRTPGNIVAIRPLKDGVIADFEITERMLRYFILKIHRRRYLARPRVVVCVPSGITGVERRAVVEASSQAGARAVHIIEEPMAAAIGAGLPVHEATGNMVVDIGGGTTEVAVISLGGIVTAQSIRVAGDELDNAIIQHIKKEYSLLLGERSAEWIKMTVGSAHAPAGDGEADDEHTEIRGRDLVSGLPKTVVISASEVRHAIEEPVNAIVDAVKTTLDKCPPELSGDIMDRGIVLTGGGAMLRGLDERLRRETGMPIHIADNPLDSVALGSGKCVEEFEALQQVLDAQPRR</sequence>
<dbReference type="AlphaFoldDB" id="A0A1J7BGL2"/>
<keyword evidence="3 6" id="KW-0067">ATP-binding</keyword>
<protein>
    <recommendedName>
        <fullName evidence="6">Cell shape-determining protein MreB</fullName>
    </recommendedName>
</protein>
<dbReference type="STRING" id="1428644.BIV57_09150"/>
<comment type="subunit">
    <text evidence="6">Forms polymers.</text>
</comment>
<dbReference type="Pfam" id="PF06723">
    <property type="entry name" value="MreB_Mbl"/>
    <property type="match status" value="1"/>
</dbReference>
<comment type="subcellular location">
    <subcellularLocation>
        <location evidence="6">Cytoplasm</location>
    </subcellularLocation>
    <text evidence="6">Membrane-associated.</text>
</comment>
<keyword evidence="4 6" id="KW-0133">Cell shape</keyword>
<dbReference type="CDD" id="cd10225">
    <property type="entry name" value="ASKHA_NBD_MreB-like"/>
    <property type="match status" value="1"/>
</dbReference>
<comment type="function">
    <text evidence="6">Forms membrane-associated dynamic filaments that are essential for cell shape determination. Acts by regulating cell wall synthesis and cell elongation, and thus cell shape. A feedback loop between cell geometry and MreB localization may maintain elongated cell shape by targeting cell wall growth to regions of negative cell wall curvature.</text>
</comment>
<comment type="caution">
    <text evidence="7">The sequence shown here is derived from an EMBL/GenBank/DDBJ whole genome shotgun (WGS) entry which is preliminary data.</text>
</comment>
<dbReference type="EMBL" id="MLCF01000043">
    <property type="protein sequence ID" value="OIV37823.1"/>
    <property type="molecule type" value="Genomic_DNA"/>
</dbReference>
<dbReference type="PRINTS" id="PR01652">
    <property type="entry name" value="SHAPEPROTEIN"/>
</dbReference>
<evidence type="ECO:0000313" key="7">
    <source>
        <dbReference type="EMBL" id="OIV37823.1"/>
    </source>
</evidence>
<evidence type="ECO:0000256" key="1">
    <source>
        <dbReference type="ARBA" id="ARBA00022490"/>
    </source>
</evidence>
<dbReference type="GO" id="GO:0005737">
    <property type="term" value="C:cytoplasm"/>
    <property type="evidence" value="ECO:0007669"/>
    <property type="project" value="UniProtKB-SubCell"/>
</dbReference>
<evidence type="ECO:0000256" key="2">
    <source>
        <dbReference type="ARBA" id="ARBA00022741"/>
    </source>
</evidence>